<dbReference type="PANTHER" id="PTHR33064">
    <property type="entry name" value="POL PROTEIN"/>
    <property type="match status" value="1"/>
</dbReference>
<evidence type="ECO:0000259" key="1">
    <source>
        <dbReference type="Pfam" id="PF00078"/>
    </source>
</evidence>
<dbReference type="InterPro" id="IPR043502">
    <property type="entry name" value="DNA/RNA_pol_sf"/>
</dbReference>
<gene>
    <name evidence="2" type="primary">pol</name>
    <name evidence="2" type="ORF">CR513_24809</name>
</gene>
<evidence type="ECO:0000313" key="3">
    <source>
        <dbReference type="Proteomes" id="UP000257109"/>
    </source>
</evidence>
<evidence type="ECO:0000313" key="2">
    <source>
        <dbReference type="EMBL" id="RDX92985.1"/>
    </source>
</evidence>
<sequence>MAEEDKEENTITTWGTFCYMVMPFGLKNAKATYQRAMVILFHDIMHKEVEVYVDDMIAKSKMQDQHLEDLRKLFERLGKYRLWLNPAMCTFERGIELDSDKVKAIQNMPPPQTKTEVRDFLGRVNYIARFISQVIATCSPIFKLLQKNQKIEWNQECQEAFKKVKHYLETPPVLVPTIPRKPLILYLIVLE</sequence>
<dbReference type="InterPro" id="IPR051320">
    <property type="entry name" value="Viral_Replic_Matur_Polypro"/>
</dbReference>
<dbReference type="AlphaFoldDB" id="A0A371GR01"/>
<keyword evidence="3" id="KW-1185">Reference proteome</keyword>
<feature type="domain" description="Reverse transcriptase" evidence="1">
    <location>
        <begin position="15"/>
        <end position="105"/>
    </location>
</feature>
<dbReference type="PANTHER" id="PTHR33064:SF37">
    <property type="entry name" value="RIBONUCLEASE H"/>
    <property type="match status" value="1"/>
</dbReference>
<dbReference type="InterPro" id="IPR043128">
    <property type="entry name" value="Rev_trsase/Diguanyl_cyclase"/>
</dbReference>
<organism evidence="2 3">
    <name type="scientific">Mucuna pruriens</name>
    <name type="common">Velvet bean</name>
    <name type="synonym">Dolichos pruriens</name>
    <dbReference type="NCBI Taxonomy" id="157652"/>
    <lineage>
        <taxon>Eukaryota</taxon>
        <taxon>Viridiplantae</taxon>
        <taxon>Streptophyta</taxon>
        <taxon>Embryophyta</taxon>
        <taxon>Tracheophyta</taxon>
        <taxon>Spermatophyta</taxon>
        <taxon>Magnoliopsida</taxon>
        <taxon>eudicotyledons</taxon>
        <taxon>Gunneridae</taxon>
        <taxon>Pentapetalae</taxon>
        <taxon>rosids</taxon>
        <taxon>fabids</taxon>
        <taxon>Fabales</taxon>
        <taxon>Fabaceae</taxon>
        <taxon>Papilionoideae</taxon>
        <taxon>50 kb inversion clade</taxon>
        <taxon>NPAAA clade</taxon>
        <taxon>indigoferoid/millettioid clade</taxon>
        <taxon>Phaseoleae</taxon>
        <taxon>Mucuna</taxon>
    </lineage>
</organism>
<proteinExistence type="predicted"/>
<reference evidence="2" key="1">
    <citation type="submission" date="2018-05" db="EMBL/GenBank/DDBJ databases">
        <title>Draft genome of Mucuna pruriens seed.</title>
        <authorList>
            <person name="Nnadi N.E."/>
            <person name="Vos R."/>
            <person name="Hasami M.H."/>
            <person name="Devisetty U.K."/>
            <person name="Aguiy J.C."/>
        </authorList>
    </citation>
    <scope>NUCLEOTIDE SEQUENCE [LARGE SCALE GENOMIC DNA]</scope>
    <source>
        <strain evidence="2">JCA_2017</strain>
    </source>
</reference>
<feature type="non-terminal residue" evidence="2">
    <location>
        <position position="1"/>
    </location>
</feature>
<comment type="caution">
    <text evidence="2">The sequence shown here is derived from an EMBL/GenBank/DDBJ whole genome shotgun (WGS) entry which is preliminary data.</text>
</comment>
<name>A0A371GR01_MUCPR</name>
<dbReference type="SUPFAM" id="SSF56672">
    <property type="entry name" value="DNA/RNA polymerases"/>
    <property type="match status" value="1"/>
</dbReference>
<dbReference type="CDD" id="cd01647">
    <property type="entry name" value="RT_LTR"/>
    <property type="match status" value="1"/>
</dbReference>
<dbReference type="InterPro" id="IPR000477">
    <property type="entry name" value="RT_dom"/>
</dbReference>
<dbReference type="Gene3D" id="3.10.10.10">
    <property type="entry name" value="HIV Type 1 Reverse Transcriptase, subunit A, domain 1"/>
    <property type="match status" value="1"/>
</dbReference>
<accession>A0A371GR01</accession>
<dbReference type="Pfam" id="PF00078">
    <property type="entry name" value="RVT_1"/>
    <property type="match status" value="1"/>
</dbReference>
<dbReference type="Proteomes" id="UP000257109">
    <property type="component" value="Unassembled WGS sequence"/>
</dbReference>
<dbReference type="EMBL" id="QJKJ01004724">
    <property type="protein sequence ID" value="RDX92985.1"/>
    <property type="molecule type" value="Genomic_DNA"/>
</dbReference>
<dbReference type="FunFam" id="3.30.70.270:FF:000023">
    <property type="entry name" value="Pol"/>
    <property type="match status" value="1"/>
</dbReference>
<protein>
    <submittedName>
        <fullName evidence="2">Retrovirus-related Pol polyprotein from transposon 17.6</fullName>
    </submittedName>
</protein>
<dbReference type="Gene3D" id="3.30.70.270">
    <property type="match status" value="2"/>
</dbReference>
<dbReference type="OrthoDB" id="1749517at2759"/>